<dbReference type="STRING" id="1406858.GCA_000710895_02310"/>
<evidence type="ECO:0000256" key="10">
    <source>
        <dbReference type="HAMAP-Rule" id="MF_00454"/>
    </source>
</evidence>
<name>A0A378YIK2_9NOCA</name>
<dbReference type="Pfam" id="PF02537">
    <property type="entry name" value="CRCB"/>
    <property type="match status" value="1"/>
</dbReference>
<keyword evidence="3 10" id="KW-0812">Transmembrane</keyword>
<evidence type="ECO:0000256" key="3">
    <source>
        <dbReference type="ARBA" id="ARBA00022692"/>
    </source>
</evidence>
<evidence type="ECO:0000256" key="1">
    <source>
        <dbReference type="ARBA" id="ARBA00004651"/>
    </source>
</evidence>
<dbReference type="NCBIfam" id="TIGR00494">
    <property type="entry name" value="crcB"/>
    <property type="match status" value="1"/>
</dbReference>
<evidence type="ECO:0000256" key="8">
    <source>
        <dbReference type="ARBA" id="ARBA00035585"/>
    </source>
</evidence>
<dbReference type="PANTHER" id="PTHR28259">
    <property type="entry name" value="FLUORIDE EXPORT PROTEIN 1-RELATED"/>
    <property type="match status" value="1"/>
</dbReference>
<keyword evidence="10" id="KW-0479">Metal-binding</keyword>
<keyword evidence="10" id="KW-0406">Ion transport</keyword>
<dbReference type="HAMAP" id="MF_00454">
    <property type="entry name" value="FluC"/>
    <property type="match status" value="1"/>
</dbReference>
<comment type="catalytic activity">
    <reaction evidence="8">
        <text>fluoride(in) = fluoride(out)</text>
        <dbReference type="Rhea" id="RHEA:76159"/>
        <dbReference type="ChEBI" id="CHEBI:17051"/>
    </reaction>
    <physiologicalReaction direction="left-to-right" evidence="8">
        <dbReference type="Rhea" id="RHEA:76160"/>
    </physiologicalReaction>
</comment>
<keyword evidence="2 10" id="KW-1003">Cell membrane</keyword>
<accession>A0A378YIK2</accession>
<organism evidence="11 12">
    <name type="scientific">Nocardia otitidiscaviarum</name>
    <dbReference type="NCBI Taxonomy" id="1823"/>
    <lineage>
        <taxon>Bacteria</taxon>
        <taxon>Bacillati</taxon>
        <taxon>Actinomycetota</taxon>
        <taxon>Actinomycetes</taxon>
        <taxon>Mycobacteriales</taxon>
        <taxon>Nocardiaceae</taxon>
        <taxon>Nocardia</taxon>
    </lineage>
</organism>
<dbReference type="RefSeq" id="WP_063821429.1">
    <property type="nucleotide sequence ID" value="NZ_UGRY01000002.1"/>
</dbReference>
<feature type="transmembrane region" description="Helical" evidence="10">
    <location>
        <begin position="32"/>
        <end position="52"/>
    </location>
</feature>
<evidence type="ECO:0000256" key="9">
    <source>
        <dbReference type="ARBA" id="ARBA00049940"/>
    </source>
</evidence>
<dbReference type="GO" id="GO:0046872">
    <property type="term" value="F:metal ion binding"/>
    <property type="evidence" value="ECO:0007669"/>
    <property type="project" value="UniProtKB-KW"/>
</dbReference>
<protein>
    <recommendedName>
        <fullName evidence="10">Fluoride-specific ion channel FluC</fullName>
    </recommendedName>
</protein>
<evidence type="ECO:0000256" key="2">
    <source>
        <dbReference type="ARBA" id="ARBA00022475"/>
    </source>
</evidence>
<comment type="activity regulation">
    <text evidence="10">Na(+) is not transported, but it plays an essential structural role and its presence is essential for fluoride channel function.</text>
</comment>
<dbReference type="EMBL" id="UGRY01000002">
    <property type="protein sequence ID" value="SUA76277.1"/>
    <property type="molecule type" value="Genomic_DNA"/>
</dbReference>
<reference evidence="11 12" key="1">
    <citation type="submission" date="2018-06" db="EMBL/GenBank/DDBJ databases">
        <authorList>
            <consortium name="Pathogen Informatics"/>
            <person name="Doyle S."/>
        </authorList>
    </citation>
    <scope>NUCLEOTIDE SEQUENCE [LARGE SCALE GENOMIC DNA]</scope>
    <source>
        <strain evidence="11 12">NCTC1934</strain>
    </source>
</reference>
<dbReference type="AlphaFoldDB" id="A0A378YIK2"/>
<feature type="transmembrane region" description="Helical" evidence="10">
    <location>
        <begin position="96"/>
        <end position="113"/>
    </location>
</feature>
<keyword evidence="10" id="KW-0915">Sodium</keyword>
<evidence type="ECO:0000256" key="5">
    <source>
        <dbReference type="ARBA" id="ARBA00023136"/>
    </source>
</evidence>
<proteinExistence type="inferred from homology"/>
<keyword evidence="6 10" id="KW-0407">Ion channel</keyword>
<feature type="transmembrane region" description="Helical" evidence="10">
    <location>
        <begin position="128"/>
        <end position="150"/>
    </location>
</feature>
<dbReference type="PANTHER" id="PTHR28259:SF1">
    <property type="entry name" value="FLUORIDE EXPORT PROTEIN 1-RELATED"/>
    <property type="match status" value="1"/>
</dbReference>
<evidence type="ECO:0000256" key="7">
    <source>
        <dbReference type="ARBA" id="ARBA00035120"/>
    </source>
</evidence>
<comment type="subcellular location">
    <subcellularLocation>
        <location evidence="1 10">Cell membrane</location>
        <topology evidence="1 10">Multi-pass membrane protein</topology>
    </subcellularLocation>
</comment>
<feature type="binding site" evidence="10">
    <location>
        <position position="107"/>
    </location>
    <ligand>
        <name>Na(+)</name>
        <dbReference type="ChEBI" id="CHEBI:29101"/>
        <note>structural</note>
    </ligand>
</feature>
<gene>
    <name evidence="11" type="primary">crcB_1</name>
    <name evidence="10" type="synonym">crcB</name>
    <name evidence="10" type="synonym">fluC</name>
    <name evidence="11" type="ORF">NCTC1934_02471</name>
</gene>
<dbReference type="GO" id="GO:0140114">
    <property type="term" value="P:cellular detoxification of fluoride"/>
    <property type="evidence" value="ECO:0007669"/>
    <property type="project" value="UniProtKB-UniRule"/>
</dbReference>
<keyword evidence="5 10" id="KW-0472">Membrane</keyword>
<evidence type="ECO:0000313" key="11">
    <source>
        <dbReference type="EMBL" id="SUA76277.1"/>
    </source>
</evidence>
<evidence type="ECO:0000313" key="12">
    <source>
        <dbReference type="Proteomes" id="UP000255467"/>
    </source>
</evidence>
<keyword evidence="4 10" id="KW-1133">Transmembrane helix</keyword>
<dbReference type="GO" id="GO:0062054">
    <property type="term" value="F:fluoride channel activity"/>
    <property type="evidence" value="ECO:0007669"/>
    <property type="project" value="UniProtKB-UniRule"/>
</dbReference>
<comment type="function">
    <text evidence="9 10">Fluoride-specific ion channel. Important for reducing fluoride concentration in the cell, thus reducing its toxicity.</text>
</comment>
<comment type="similarity">
    <text evidence="7 10">Belongs to the fluoride channel Fluc/FEX (TC 1.A.43) family.</text>
</comment>
<feature type="binding site" evidence="10">
    <location>
        <position position="104"/>
    </location>
    <ligand>
        <name>Na(+)</name>
        <dbReference type="ChEBI" id="CHEBI:29101"/>
        <note>structural</note>
    </ligand>
</feature>
<keyword evidence="12" id="KW-1185">Reference proteome</keyword>
<evidence type="ECO:0000256" key="4">
    <source>
        <dbReference type="ARBA" id="ARBA00022989"/>
    </source>
</evidence>
<dbReference type="Proteomes" id="UP000255467">
    <property type="component" value="Unassembled WGS sequence"/>
</dbReference>
<dbReference type="GO" id="GO:0005886">
    <property type="term" value="C:plasma membrane"/>
    <property type="evidence" value="ECO:0007669"/>
    <property type="project" value="UniProtKB-SubCell"/>
</dbReference>
<keyword evidence="10" id="KW-0813">Transport</keyword>
<evidence type="ECO:0000256" key="6">
    <source>
        <dbReference type="ARBA" id="ARBA00023303"/>
    </source>
</evidence>
<sequence length="164" mass="17452">MPSELTVHDAIDPDVDIRAPEQRRELSRSHGAILAVISLGGGIGALARYTLAQLWPTAPGGFPWATFAANVLGCFLIGVLMVAITEIRPAHPLLRPFLGVGVLGGFTTFSTYADDTRALLTPETVPTAIAYLALTLLCALAATATAVALTRRAHRITRRRQVTP</sequence>
<dbReference type="InterPro" id="IPR003691">
    <property type="entry name" value="FluC"/>
</dbReference>
<feature type="transmembrane region" description="Helical" evidence="10">
    <location>
        <begin position="64"/>
        <end position="84"/>
    </location>
</feature>